<feature type="compositionally biased region" description="Basic and acidic residues" evidence="1">
    <location>
        <begin position="67"/>
        <end position="76"/>
    </location>
</feature>
<evidence type="ECO:0000313" key="5">
    <source>
        <dbReference type="Proteomes" id="UP000824504"/>
    </source>
</evidence>
<protein>
    <submittedName>
        <fullName evidence="4">PQQ-dependent sugar dehydrogenase</fullName>
    </submittedName>
</protein>
<feature type="chain" id="PRO_5046956466" evidence="2">
    <location>
        <begin position="21"/>
        <end position="410"/>
    </location>
</feature>
<organism evidence="4 5">
    <name type="scientific">Tessaracoccus palaemonis</name>
    <dbReference type="NCBI Taxonomy" id="2829499"/>
    <lineage>
        <taxon>Bacteria</taxon>
        <taxon>Bacillati</taxon>
        <taxon>Actinomycetota</taxon>
        <taxon>Actinomycetes</taxon>
        <taxon>Propionibacteriales</taxon>
        <taxon>Propionibacteriaceae</taxon>
        <taxon>Tessaracoccus</taxon>
    </lineage>
</organism>
<dbReference type="PANTHER" id="PTHR19328">
    <property type="entry name" value="HEDGEHOG-INTERACTING PROTEIN"/>
    <property type="match status" value="1"/>
</dbReference>
<sequence>MSTRLCLPAAAALLLTACTAIDDAPADSPSAGASSVSATSSPAASASASRSAVASPEPASTSARPVPETHEFEVTEHETFDEPWAMAFLPGTDAMVITERGGTLLIRDDRGIEPVTGTPESITVAGQGGLGDIIAGPTFTADGTVYLSWVNSDSSGRSGAVVGRGRLDVEQRTLTGLEVIWRQVPKTTGDGHFGHRLAVHDGHLYVTSGERRQMTPAQDLDTNLGAIVRLTLDGDPAPGNPWAGEGDDVTDELWSKGHRNPLGISFDADGRLWETEMGPMGGDELNLIEAGGNYGWPEVSNGTHYDGTDIPDHAKGDGFVAPTVWWNPSSSPGSLMIYQGNLFPAWTGDAFIGALSGEALIRVDLDGAKATEKETWSMDARIRAVAEAPDGSIWLLQDGEDAKLLELRPA</sequence>
<keyword evidence="5" id="KW-1185">Reference proteome</keyword>
<dbReference type="PANTHER" id="PTHR19328:SF75">
    <property type="entry name" value="ALDOSE SUGAR DEHYDROGENASE YLII"/>
    <property type="match status" value="1"/>
</dbReference>
<dbReference type="RefSeq" id="WP_219083031.1">
    <property type="nucleotide sequence ID" value="NZ_CP079216.1"/>
</dbReference>
<gene>
    <name evidence="4" type="ORF">KDB89_02015</name>
</gene>
<feature type="region of interest" description="Disordered" evidence="1">
    <location>
        <begin position="47"/>
        <end position="76"/>
    </location>
</feature>
<feature type="compositionally biased region" description="Low complexity" evidence="1">
    <location>
        <begin position="47"/>
        <end position="60"/>
    </location>
</feature>
<dbReference type="PROSITE" id="PS51257">
    <property type="entry name" value="PROKAR_LIPOPROTEIN"/>
    <property type="match status" value="1"/>
</dbReference>
<evidence type="ECO:0000313" key="4">
    <source>
        <dbReference type="EMBL" id="QXT63286.1"/>
    </source>
</evidence>
<proteinExistence type="predicted"/>
<dbReference type="Proteomes" id="UP000824504">
    <property type="component" value="Chromosome"/>
</dbReference>
<reference evidence="4 5" key="1">
    <citation type="submission" date="2021-07" db="EMBL/GenBank/DDBJ databases">
        <title>complete genome sequencing of Tessaracoccus sp.J1M15.</title>
        <authorList>
            <person name="Bae J.-W."/>
            <person name="Kim D.-y."/>
        </authorList>
    </citation>
    <scope>NUCLEOTIDE SEQUENCE [LARGE SCALE GENOMIC DNA]</scope>
    <source>
        <strain evidence="4 5">J1M15</strain>
    </source>
</reference>
<feature type="domain" description="Glucose/Sorbosone dehydrogenase" evidence="3">
    <location>
        <begin position="80"/>
        <end position="405"/>
    </location>
</feature>
<dbReference type="EMBL" id="CP079216">
    <property type="protein sequence ID" value="QXT63286.1"/>
    <property type="molecule type" value="Genomic_DNA"/>
</dbReference>
<evidence type="ECO:0000256" key="2">
    <source>
        <dbReference type="SAM" id="SignalP"/>
    </source>
</evidence>
<accession>A0ABX8SIT0</accession>
<dbReference type="Pfam" id="PF07995">
    <property type="entry name" value="GSDH"/>
    <property type="match status" value="1"/>
</dbReference>
<feature type="signal peptide" evidence="2">
    <location>
        <begin position="1"/>
        <end position="20"/>
    </location>
</feature>
<evidence type="ECO:0000256" key="1">
    <source>
        <dbReference type="SAM" id="MobiDB-lite"/>
    </source>
</evidence>
<dbReference type="InterPro" id="IPR012938">
    <property type="entry name" value="Glc/Sorbosone_DH"/>
</dbReference>
<evidence type="ECO:0000259" key="3">
    <source>
        <dbReference type="Pfam" id="PF07995"/>
    </source>
</evidence>
<name>A0ABX8SIT0_9ACTN</name>
<keyword evidence="2" id="KW-0732">Signal</keyword>